<accession>A0A5C6MF78</accession>
<dbReference type="InterPro" id="IPR000061">
    <property type="entry name" value="Surp"/>
</dbReference>
<evidence type="ECO:0000259" key="2">
    <source>
        <dbReference type="PROSITE" id="PS50128"/>
    </source>
</evidence>
<dbReference type="EMBL" id="RHFK02000678">
    <property type="protein sequence ID" value="TWW53473.1"/>
    <property type="molecule type" value="Genomic_DNA"/>
</dbReference>
<feature type="compositionally biased region" description="Basic residues" evidence="1">
    <location>
        <begin position="61"/>
        <end position="70"/>
    </location>
</feature>
<keyword evidence="4" id="KW-1185">Reference proteome</keyword>
<proteinExistence type="predicted"/>
<feature type="domain" description="SURP motif" evidence="2">
    <location>
        <begin position="158"/>
        <end position="200"/>
    </location>
</feature>
<dbReference type="SUPFAM" id="SSF109905">
    <property type="entry name" value="Surp module (SWAP domain)"/>
    <property type="match status" value="1"/>
</dbReference>
<dbReference type="GO" id="GO:0000395">
    <property type="term" value="P:mRNA 5'-splice site recognition"/>
    <property type="evidence" value="ECO:0007669"/>
    <property type="project" value="TreeGrafter"/>
</dbReference>
<dbReference type="GO" id="GO:0003723">
    <property type="term" value="F:RNA binding"/>
    <property type="evidence" value="ECO:0007669"/>
    <property type="project" value="InterPro"/>
</dbReference>
<reference evidence="3 4" key="1">
    <citation type="submission" date="2019-04" db="EMBL/GenBank/DDBJ databases">
        <title>Chromosome genome assembly for Takifugu flavidus.</title>
        <authorList>
            <person name="Xiao S."/>
        </authorList>
    </citation>
    <scope>NUCLEOTIDE SEQUENCE [LARGE SCALE GENOMIC DNA]</scope>
    <source>
        <strain evidence="3">HTHZ2018</strain>
        <tissue evidence="3">Muscle</tissue>
    </source>
</reference>
<feature type="region of interest" description="Disordered" evidence="1">
    <location>
        <begin position="214"/>
        <end position="376"/>
    </location>
</feature>
<dbReference type="PANTHER" id="PTHR13161:SF15">
    <property type="entry name" value="SPLICING FACTOR, SUPPRESSOR OF WHITE-APRICOT HOMOLOG"/>
    <property type="match status" value="1"/>
</dbReference>
<feature type="compositionally biased region" description="Acidic residues" evidence="1">
    <location>
        <begin position="358"/>
        <end position="367"/>
    </location>
</feature>
<dbReference type="Gene3D" id="1.10.10.790">
    <property type="entry name" value="Surp module"/>
    <property type="match status" value="1"/>
</dbReference>
<dbReference type="AlphaFoldDB" id="A0A5C6MF78"/>
<evidence type="ECO:0000313" key="4">
    <source>
        <dbReference type="Proteomes" id="UP000324091"/>
    </source>
</evidence>
<dbReference type="Proteomes" id="UP000324091">
    <property type="component" value="Unassembled WGS sequence"/>
</dbReference>
<dbReference type="Pfam" id="PF01805">
    <property type="entry name" value="Surp"/>
    <property type="match status" value="1"/>
</dbReference>
<sequence>MVPSSPATEEEYKRLSECLADEGSYNAVAFKYTADYYDPSKPTEEEEASRHAGGGGGGQQVRRRRGGRRRPAGEGGGRRRPAGEEEERGEEAASRPAGEGGRRRPAGGGGGGGQQVGGRRRPAEEAEPEVNEEPFVAPPGLAVPADVELPATVKTHNIIERTANFVCQQGAQFEIVLKAKQARNSQFDFLRFDHYLNPYYKHILRAMKEGRYKLASDSQQQPQGEWGQGPPGVGPGATGGWVGPGAPGVGPGATGGGARGHRGLGGARGHRGWGQGSPGPGVTGGGARGTGGGARGHRGLGPGVTGGWGQGSPGVGPGVTGGWVGPGVGPGVTGGWGQGHQVSARASPVFPTPAGDSQSDDSDDDGDGSYLHPSLFAPQKSSRLEELVKVRTVFQPLKVMDPDHPLAALVQKARQERSGVAAVVPQPAGAVDPAASPHQPSTLVTVSVDLGRSSVLCCHGCRVELVLLTWEGSLSAVRF</sequence>
<comment type="caution">
    <text evidence="3">The sequence shown here is derived from an EMBL/GenBank/DDBJ whole genome shotgun (WGS) entry which is preliminary data.</text>
</comment>
<dbReference type="SMART" id="SM00648">
    <property type="entry name" value="SWAP"/>
    <property type="match status" value="1"/>
</dbReference>
<organism evidence="3 4">
    <name type="scientific">Takifugu flavidus</name>
    <name type="common">sansaifugu</name>
    <dbReference type="NCBI Taxonomy" id="433684"/>
    <lineage>
        <taxon>Eukaryota</taxon>
        <taxon>Metazoa</taxon>
        <taxon>Chordata</taxon>
        <taxon>Craniata</taxon>
        <taxon>Vertebrata</taxon>
        <taxon>Euteleostomi</taxon>
        <taxon>Actinopterygii</taxon>
        <taxon>Neopterygii</taxon>
        <taxon>Teleostei</taxon>
        <taxon>Neoteleostei</taxon>
        <taxon>Acanthomorphata</taxon>
        <taxon>Eupercaria</taxon>
        <taxon>Tetraodontiformes</taxon>
        <taxon>Tetradontoidea</taxon>
        <taxon>Tetraodontidae</taxon>
        <taxon>Takifugu</taxon>
    </lineage>
</organism>
<protein>
    <submittedName>
        <fullName evidence="3">Splicing factor, suppressor of white-apricot-like protein</fullName>
    </submittedName>
</protein>
<dbReference type="FunFam" id="1.10.10.790:FF:000014">
    <property type="entry name" value="Splicing factor SWAP"/>
    <property type="match status" value="1"/>
</dbReference>
<dbReference type="PANTHER" id="PTHR13161">
    <property type="entry name" value="SPLICING FACTOR SUPPRESSOR OF WHITE APRICOT"/>
    <property type="match status" value="1"/>
</dbReference>
<gene>
    <name evidence="3" type="ORF">D4764_0092700</name>
</gene>
<evidence type="ECO:0000256" key="1">
    <source>
        <dbReference type="SAM" id="MobiDB-lite"/>
    </source>
</evidence>
<name>A0A5C6MF78_9TELE</name>
<feature type="compositionally biased region" description="Gly residues" evidence="1">
    <location>
        <begin position="226"/>
        <end position="338"/>
    </location>
</feature>
<dbReference type="PROSITE" id="PS50128">
    <property type="entry name" value="SURP"/>
    <property type="match status" value="1"/>
</dbReference>
<feature type="region of interest" description="Disordered" evidence="1">
    <location>
        <begin position="37"/>
        <end position="141"/>
    </location>
</feature>
<dbReference type="InterPro" id="IPR040397">
    <property type="entry name" value="SWAP"/>
</dbReference>
<evidence type="ECO:0000313" key="3">
    <source>
        <dbReference type="EMBL" id="TWW53473.1"/>
    </source>
</evidence>
<dbReference type="InterPro" id="IPR035967">
    <property type="entry name" value="SWAP/Surp_sf"/>
</dbReference>
<feature type="compositionally biased region" description="Gly residues" evidence="1">
    <location>
        <begin position="106"/>
        <end position="116"/>
    </location>
</feature>